<reference evidence="2 4" key="2">
    <citation type="submission" date="2017-11" db="EMBL/GenBank/DDBJ databases">
        <title>Genome sequencing of Prevotella intermedia KCOM 2833.</title>
        <authorList>
            <person name="Kook J.-K."/>
            <person name="Park S.-N."/>
            <person name="Lim Y.K."/>
        </authorList>
    </citation>
    <scope>NUCLEOTIDE SEQUENCE [LARGE SCALE GENOMIC DNA]</scope>
    <source>
        <strain evidence="2 4">KCOM 2833</strain>
    </source>
</reference>
<dbReference type="EMBL" id="PEKM01000003">
    <property type="protein sequence ID" value="PIK16806.1"/>
    <property type="molecule type" value="Genomic_DNA"/>
</dbReference>
<accession>A0A2M8TPG1</accession>
<dbReference type="EMBL" id="PENH01000001">
    <property type="protein sequence ID" value="PJI25820.1"/>
    <property type="molecule type" value="Genomic_DNA"/>
</dbReference>
<protein>
    <submittedName>
        <fullName evidence="2">Uncharacterized protein</fullName>
    </submittedName>
</protein>
<comment type="caution">
    <text evidence="2">The sequence shown here is derived from an EMBL/GenBank/DDBJ whole genome shotgun (WGS) entry which is preliminary data.</text>
</comment>
<dbReference type="Proteomes" id="UP000231201">
    <property type="component" value="Unassembled WGS sequence"/>
</dbReference>
<organism evidence="2 4">
    <name type="scientific">Prevotella intermedia</name>
    <dbReference type="NCBI Taxonomy" id="28131"/>
    <lineage>
        <taxon>Bacteria</taxon>
        <taxon>Pseudomonadati</taxon>
        <taxon>Bacteroidota</taxon>
        <taxon>Bacteroidia</taxon>
        <taxon>Bacteroidales</taxon>
        <taxon>Prevotellaceae</taxon>
        <taxon>Prevotella</taxon>
    </lineage>
</organism>
<evidence type="ECO:0000313" key="1">
    <source>
        <dbReference type="EMBL" id="PIK16806.1"/>
    </source>
</evidence>
<proteinExistence type="predicted"/>
<dbReference type="Proteomes" id="UP000229111">
    <property type="component" value="Unassembled WGS sequence"/>
</dbReference>
<name>A0A2M8TPG1_PREIN</name>
<gene>
    <name evidence="1" type="ORF">CTI16_11400</name>
    <name evidence="2" type="ORF">CTM59_07090</name>
</gene>
<sequence length="76" mass="8598">MSEQEMSVKENTDKVADTLSKVHKKVTDEQAKVSDRVTDKQTKVTDKREMIVEKAVAKALENGNKLTQNRITKIPI</sequence>
<evidence type="ECO:0000313" key="3">
    <source>
        <dbReference type="Proteomes" id="UP000229111"/>
    </source>
</evidence>
<evidence type="ECO:0000313" key="4">
    <source>
        <dbReference type="Proteomes" id="UP000231201"/>
    </source>
</evidence>
<reference evidence="1 3" key="1">
    <citation type="submission" date="2017-11" db="EMBL/GenBank/DDBJ databases">
        <title>Genome sequencing of Prevotella intermedia KCOM 1101.</title>
        <authorList>
            <person name="Kook J.-K."/>
            <person name="Park S.-N."/>
            <person name="Lim Y.K."/>
        </authorList>
    </citation>
    <scope>NUCLEOTIDE SEQUENCE [LARGE SCALE GENOMIC DNA]</scope>
    <source>
        <strain evidence="1 3">KCOM 1101</strain>
    </source>
</reference>
<evidence type="ECO:0000313" key="2">
    <source>
        <dbReference type="EMBL" id="PJI25820.1"/>
    </source>
</evidence>
<dbReference type="AlphaFoldDB" id="A0A2M8TPG1"/>